<keyword evidence="3 6" id="KW-0732">Signal</keyword>
<evidence type="ECO:0000256" key="5">
    <source>
        <dbReference type="ARBA" id="ARBA00023237"/>
    </source>
</evidence>
<sequence>MSRFPASPALLRALLCLGLTALLAPLAQAAEDKLSGDAGLMLAPSQSIIREGKNTLAVLPFVAGDYGRAFARVDTFGVKTLKFGYGHLELIGRYRADAYEVDGLTRRDAPVPLGVGSLQVTPIGAFELNVVRDFGDSAGAVGMARYIAKLARGPVSVYPEVGGEYLNRRYANYYYGTREADASTVGRHYATSNALNLFVGSLLRYDLTDKYALQAYWRYTRYDDTITDSPLVSRKGRHNGFVAVTRSF</sequence>
<evidence type="ECO:0000256" key="4">
    <source>
        <dbReference type="ARBA" id="ARBA00023136"/>
    </source>
</evidence>
<dbReference type="Proteomes" id="UP001500547">
    <property type="component" value="Unassembled WGS sequence"/>
</dbReference>
<keyword evidence="5" id="KW-0998">Cell outer membrane</keyword>
<evidence type="ECO:0000256" key="3">
    <source>
        <dbReference type="ARBA" id="ARBA00022729"/>
    </source>
</evidence>
<dbReference type="InterPro" id="IPR010583">
    <property type="entry name" value="MipA"/>
</dbReference>
<evidence type="ECO:0000313" key="7">
    <source>
        <dbReference type="EMBL" id="GAA5164955.1"/>
    </source>
</evidence>
<organism evidence="7 8">
    <name type="scientific">Viridibacterium curvum</name>
    <dbReference type="NCBI Taxonomy" id="1101404"/>
    <lineage>
        <taxon>Bacteria</taxon>
        <taxon>Pseudomonadati</taxon>
        <taxon>Pseudomonadota</taxon>
        <taxon>Betaproteobacteria</taxon>
        <taxon>Rhodocyclales</taxon>
        <taxon>Rhodocyclaceae</taxon>
        <taxon>Viridibacterium</taxon>
    </lineage>
</organism>
<dbReference type="RefSeq" id="WP_345532758.1">
    <property type="nucleotide sequence ID" value="NZ_BAABLD010000008.1"/>
</dbReference>
<dbReference type="EMBL" id="BAABLD010000008">
    <property type="protein sequence ID" value="GAA5164955.1"/>
    <property type="molecule type" value="Genomic_DNA"/>
</dbReference>
<comment type="similarity">
    <text evidence="2">Belongs to the MipA/OmpV family.</text>
</comment>
<evidence type="ECO:0000313" key="8">
    <source>
        <dbReference type="Proteomes" id="UP001500547"/>
    </source>
</evidence>
<dbReference type="Pfam" id="PF06629">
    <property type="entry name" value="MipA"/>
    <property type="match status" value="1"/>
</dbReference>
<reference evidence="8" key="1">
    <citation type="journal article" date="2019" name="Int. J. Syst. Evol. Microbiol.">
        <title>The Global Catalogue of Microorganisms (GCM) 10K type strain sequencing project: providing services to taxonomists for standard genome sequencing and annotation.</title>
        <authorList>
            <consortium name="The Broad Institute Genomics Platform"/>
            <consortium name="The Broad Institute Genome Sequencing Center for Infectious Disease"/>
            <person name="Wu L."/>
            <person name="Ma J."/>
        </authorList>
    </citation>
    <scope>NUCLEOTIDE SEQUENCE [LARGE SCALE GENOMIC DNA]</scope>
    <source>
        <strain evidence="8">JCM 18715</strain>
    </source>
</reference>
<comment type="subcellular location">
    <subcellularLocation>
        <location evidence="1">Cell outer membrane</location>
    </subcellularLocation>
</comment>
<gene>
    <name evidence="7" type="ORF">GCM10025770_19710</name>
</gene>
<feature type="chain" id="PRO_5046930216" evidence="6">
    <location>
        <begin position="30"/>
        <end position="248"/>
    </location>
</feature>
<evidence type="ECO:0000256" key="6">
    <source>
        <dbReference type="SAM" id="SignalP"/>
    </source>
</evidence>
<evidence type="ECO:0000256" key="2">
    <source>
        <dbReference type="ARBA" id="ARBA00005722"/>
    </source>
</evidence>
<proteinExistence type="inferred from homology"/>
<protein>
    <submittedName>
        <fullName evidence="7">MipA/OmpV family protein</fullName>
    </submittedName>
</protein>
<dbReference type="PANTHER" id="PTHR38776:SF1">
    <property type="entry name" value="MLTA-INTERACTING PROTEIN-RELATED"/>
    <property type="match status" value="1"/>
</dbReference>
<comment type="caution">
    <text evidence="7">The sequence shown here is derived from an EMBL/GenBank/DDBJ whole genome shotgun (WGS) entry which is preliminary data.</text>
</comment>
<keyword evidence="4" id="KW-0472">Membrane</keyword>
<dbReference type="PANTHER" id="PTHR38776">
    <property type="entry name" value="MLTA-INTERACTING PROTEIN-RELATED"/>
    <property type="match status" value="1"/>
</dbReference>
<keyword evidence="8" id="KW-1185">Reference proteome</keyword>
<feature type="signal peptide" evidence="6">
    <location>
        <begin position="1"/>
        <end position="29"/>
    </location>
</feature>
<evidence type="ECO:0000256" key="1">
    <source>
        <dbReference type="ARBA" id="ARBA00004442"/>
    </source>
</evidence>
<accession>A0ABP9QNP1</accession>
<name>A0ABP9QNP1_9RHOO</name>